<organism evidence="3 4">
    <name type="scientific">Vitis vinifera</name>
    <name type="common">Grape</name>
    <dbReference type="NCBI Taxonomy" id="29760"/>
    <lineage>
        <taxon>Eukaryota</taxon>
        <taxon>Viridiplantae</taxon>
        <taxon>Streptophyta</taxon>
        <taxon>Embryophyta</taxon>
        <taxon>Tracheophyta</taxon>
        <taxon>Spermatophyta</taxon>
        <taxon>Magnoliopsida</taxon>
        <taxon>eudicotyledons</taxon>
        <taxon>Gunneridae</taxon>
        <taxon>Pentapetalae</taxon>
        <taxon>rosids</taxon>
        <taxon>Vitales</taxon>
        <taxon>Vitaceae</taxon>
        <taxon>Viteae</taxon>
        <taxon>Vitis</taxon>
    </lineage>
</organism>
<dbReference type="PaxDb" id="29760-VIT_08s0007g01350.t01"/>
<feature type="transmembrane region" description="Helical" evidence="1">
    <location>
        <begin position="85"/>
        <end position="104"/>
    </location>
</feature>
<keyword evidence="1" id="KW-0812">Transmembrane</keyword>
<feature type="signal peptide" evidence="2">
    <location>
        <begin position="1"/>
        <end position="25"/>
    </location>
</feature>
<dbReference type="InParanoid" id="F6HL20"/>
<dbReference type="HOGENOM" id="CLU_2150510_0_0_1"/>
<evidence type="ECO:0000313" key="3">
    <source>
        <dbReference type="EMBL" id="CCB55537.1"/>
    </source>
</evidence>
<dbReference type="PANTHER" id="PTHR37078:SF6">
    <property type="entry name" value="NODULE CYSTEINE-RICH (NCR) SECRETED PEPTIDE"/>
    <property type="match status" value="1"/>
</dbReference>
<dbReference type="eggNOG" id="ENOG502SCI6">
    <property type="taxonomic scope" value="Eukaryota"/>
</dbReference>
<feature type="chain" id="PRO_5003335846" evidence="2">
    <location>
        <begin position="26"/>
        <end position="112"/>
    </location>
</feature>
<evidence type="ECO:0000256" key="2">
    <source>
        <dbReference type="SAM" id="SignalP"/>
    </source>
</evidence>
<dbReference type="OrthoDB" id="754109at2759"/>
<keyword evidence="4" id="KW-1185">Reference proteome</keyword>
<name>F6HL20_VITVI</name>
<evidence type="ECO:0000256" key="1">
    <source>
        <dbReference type="SAM" id="Phobius"/>
    </source>
</evidence>
<sequence length="112" mass="12698">MGVLKLYVVMVLLLVSNLSTQKTRAVEGRLLSSSSSSSRQRYWKIFTTLGMVCKCCDGVGGECTSTWNMSCSNLQFIYKNNVLNLNLRLILPLFFLLFFPLFFLKISKANII</sequence>
<keyword evidence="2" id="KW-0732">Signal</keyword>
<keyword evidence="1" id="KW-1133">Transmembrane helix</keyword>
<accession>F6HL20</accession>
<evidence type="ECO:0000313" key="4">
    <source>
        <dbReference type="Proteomes" id="UP000009183"/>
    </source>
</evidence>
<dbReference type="EMBL" id="FN595991">
    <property type="protein sequence ID" value="CCB55537.1"/>
    <property type="molecule type" value="Genomic_DNA"/>
</dbReference>
<keyword evidence="1" id="KW-0472">Membrane</keyword>
<protein>
    <submittedName>
        <fullName evidence="3">Uncharacterized protein</fullName>
    </submittedName>
</protein>
<dbReference type="Proteomes" id="UP000009183">
    <property type="component" value="Chromosome 8"/>
</dbReference>
<dbReference type="PANTHER" id="PTHR37078">
    <property type="entry name" value="NODULE CYSTEINE-RICH (NCR) SECRETED PEPTIDE"/>
    <property type="match status" value="1"/>
</dbReference>
<proteinExistence type="predicted"/>
<reference evidence="4" key="1">
    <citation type="journal article" date="2007" name="Nature">
        <title>The grapevine genome sequence suggests ancestral hexaploidization in major angiosperm phyla.</title>
        <authorList>
            <consortium name="The French-Italian Public Consortium for Grapevine Genome Characterization."/>
            <person name="Jaillon O."/>
            <person name="Aury J.-M."/>
            <person name="Noel B."/>
            <person name="Policriti A."/>
            <person name="Clepet C."/>
            <person name="Casagrande A."/>
            <person name="Choisne N."/>
            <person name="Aubourg S."/>
            <person name="Vitulo N."/>
            <person name="Jubin C."/>
            <person name="Vezzi A."/>
            <person name="Legeai F."/>
            <person name="Hugueney P."/>
            <person name="Dasilva C."/>
            <person name="Horner D."/>
            <person name="Mica E."/>
            <person name="Jublot D."/>
            <person name="Poulain J."/>
            <person name="Bruyere C."/>
            <person name="Billault A."/>
            <person name="Segurens B."/>
            <person name="Gouyvenoux M."/>
            <person name="Ugarte E."/>
            <person name="Cattonaro F."/>
            <person name="Anthouard V."/>
            <person name="Vico V."/>
            <person name="Del Fabbro C."/>
            <person name="Alaux M."/>
            <person name="Di Gaspero G."/>
            <person name="Dumas V."/>
            <person name="Felice N."/>
            <person name="Paillard S."/>
            <person name="Juman I."/>
            <person name="Moroldo M."/>
            <person name="Scalabrin S."/>
            <person name="Canaguier A."/>
            <person name="Le Clainche I."/>
            <person name="Malacrida G."/>
            <person name="Durand E."/>
            <person name="Pesole G."/>
            <person name="Laucou V."/>
            <person name="Chatelet P."/>
            <person name="Merdinoglu D."/>
            <person name="Delledonne M."/>
            <person name="Pezzotti M."/>
            <person name="Lecharny A."/>
            <person name="Scarpelli C."/>
            <person name="Artiguenave F."/>
            <person name="Pe M.E."/>
            <person name="Valle G."/>
            <person name="Morgante M."/>
            <person name="Caboche M."/>
            <person name="Adam-Blondon A.-F."/>
            <person name="Weissenbach J."/>
            <person name="Quetier F."/>
            <person name="Wincker P."/>
        </authorList>
    </citation>
    <scope>NUCLEOTIDE SEQUENCE [LARGE SCALE GENOMIC DNA]</scope>
    <source>
        <strain evidence="4">cv. Pinot noir / PN40024</strain>
    </source>
</reference>
<dbReference type="AlphaFoldDB" id="F6HL20"/>
<gene>
    <name evidence="3" type="ordered locus">VIT_08s0007g01350</name>
</gene>